<reference evidence="3 4" key="1">
    <citation type="submission" date="2022-06" db="EMBL/GenBank/DDBJ databases">
        <title>Dyella sp. Sa strain:Sa Genome sequencing.</title>
        <authorList>
            <person name="Park S."/>
        </authorList>
    </citation>
    <scope>NUCLEOTIDE SEQUENCE [LARGE SCALE GENOMIC DNA]</scope>
    <source>
        <strain evidence="3 4">Sa</strain>
    </source>
</reference>
<comment type="caution">
    <text evidence="3">The sequence shown here is derived from an EMBL/GenBank/DDBJ whole genome shotgun (WGS) entry which is preliminary data.</text>
</comment>
<organism evidence="3 4">
    <name type="scientific">Dyella lutea</name>
    <dbReference type="NCBI Taxonomy" id="2950441"/>
    <lineage>
        <taxon>Bacteria</taxon>
        <taxon>Pseudomonadati</taxon>
        <taxon>Pseudomonadota</taxon>
        <taxon>Gammaproteobacteria</taxon>
        <taxon>Lysobacterales</taxon>
        <taxon>Rhodanobacteraceae</taxon>
        <taxon>Dyella</taxon>
    </lineage>
</organism>
<dbReference type="Gene3D" id="2.40.160.10">
    <property type="entry name" value="Porin"/>
    <property type="match status" value="1"/>
</dbReference>
<dbReference type="RefSeq" id="WP_253564518.1">
    <property type="nucleotide sequence ID" value="NZ_JAMZEK010000001.1"/>
</dbReference>
<evidence type="ECO:0000256" key="1">
    <source>
        <dbReference type="SAM" id="MobiDB-lite"/>
    </source>
</evidence>
<feature type="signal peptide" evidence="2">
    <location>
        <begin position="1"/>
        <end position="24"/>
    </location>
</feature>
<protein>
    <recommendedName>
        <fullName evidence="5">Porin</fullName>
    </recommendedName>
</protein>
<dbReference type="EMBL" id="JAMZEK010000001">
    <property type="protein sequence ID" value="MCP1372814.1"/>
    <property type="molecule type" value="Genomic_DNA"/>
</dbReference>
<feature type="region of interest" description="Disordered" evidence="1">
    <location>
        <begin position="63"/>
        <end position="94"/>
    </location>
</feature>
<sequence length="469" mass="50759">MKRNPMFFAVAVALGLAVAGPSFAATKQKTDVKALQALIEKQQAQLDEQQKELAQMREALQQIQGNQQAQQQQIEKVASTPPPPPPAPSAFSSAPGVSVALHGFVSATAFSQDKSFTFGNGQNAEFPVTGSHGNTSGFDVRNTRFWLDFKGAKFNENWSGGGRIEMDFFGGFNGTGAYSLSQPTPRLRQAYMDLANASSGTTIRVGQQWDLLFPLDNVPASITHIAFPLGYGTGMIGWRFPGVVMMQDLNHGSDGPKWRLDLGAFEGSWDGPGNNVNYLTGGNAGFRPQLQARLHVQDKDWLAYFVAHYSQIDLRGVDGTAATPVATKIDSQGFEVGGNWHPGNWMFKGNLYTGKGLGQVFGGLIQFGDIKETGGFLQAGYKFTPNWSANAFYGYSKPKRSDVVAWLGQGSAGRLENRQSALNLIYTSGAYELGLEYMYSELDSTSAANPTATTTTKGNQVSLSAKYNF</sequence>
<evidence type="ECO:0000313" key="3">
    <source>
        <dbReference type="EMBL" id="MCP1372814.1"/>
    </source>
</evidence>
<keyword evidence="4" id="KW-1185">Reference proteome</keyword>
<gene>
    <name evidence="3" type="ORF">NC595_01915</name>
</gene>
<name>A0ABT1F603_9GAMM</name>
<feature type="compositionally biased region" description="Low complexity" evidence="1">
    <location>
        <begin position="63"/>
        <end position="79"/>
    </location>
</feature>
<proteinExistence type="predicted"/>
<feature type="chain" id="PRO_5045253204" description="Porin" evidence="2">
    <location>
        <begin position="25"/>
        <end position="469"/>
    </location>
</feature>
<keyword evidence="2" id="KW-0732">Signal</keyword>
<dbReference type="SUPFAM" id="SSF56935">
    <property type="entry name" value="Porins"/>
    <property type="match status" value="1"/>
</dbReference>
<accession>A0ABT1F603</accession>
<evidence type="ECO:0008006" key="5">
    <source>
        <dbReference type="Google" id="ProtNLM"/>
    </source>
</evidence>
<evidence type="ECO:0000313" key="4">
    <source>
        <dbReference type="Proteomes" id="UP001204615"/>
    </source>
</evidence>
<dbReference type="Proteomes" id="UP001204615">
    <property type="component" value="Unassembled WGS sequence"/>
</dbReference>
<evidence type="ECO:0000256" key="2">
    <source>
        <dbReference type="SAM" id="SignalP"/>
    </source>
</evidence>
<dbReference type="InterPro" id="IPR023614">
    <property type="entry name" value="Porin_dom_sf"/>
</dbReference>